<evidence type="ECO:0000256" key="9">
    <source>
        <dbReference type="ARBA" id="ARBA00022833"/>
    </source>
</evidence>
<keyword evidence="15" id="KW-1185">Reference proteome</keyword>
<dbReference type="GO" id="GO:0046872">
    <property type="term" value="F:metal ion binding"/>
    <property type="evidence" value="ECO:0007669"/>
    <property type="project" value="UniProtKB-KW"/>
</dbReference>
<dbReference type="Pfam" id="PF01510">
    <property type="entry name" value="Amidase_2"/>
    <property type="match status" value="1"/>
</dbReference>
<dbReference type="InterPro" id="IPR002502">
    <property type="entry name" value="Amidase_domain"/>
</dbReference>
<dbReference type="OrthoDB" id="9794842at2"/>
<comment type="cofactor">
    <cofactor evidence="2">
        <name>Zn(2+)</name>
        <dbReference type="ChEBI" id="CHEBI:29105"/>
    </cofactor>
</comment>
<evidence type="ECO:0000256" key="7">
    <source>
        <dbReference type="ARBA" id="ARBA00022723"/>
    </source>
</evidence>
<comment type="subcellular location">
    <subcellularLocation>
        <location evidence="3">Cytoplasm</location>
    </subcellularLocation>
</comment>
<reference evidence="14 15" key="1">
    <citation type="submission" date="2018-05" db="EMBL/GenBank/DDBJ databases">
        <title>Genomic Encyclopedia of Type Strains, Phase IV (KMG-IV): sequencing the most valuable type-strain genomes for metagenomic binning, comparative biology and taxonomic classification.</title>
        <authorList>
            <person name="Goeker M."/>
        </authorList>
    </citation>
    <scope>NUCLEOTIDE SEQUENCE [LARGE SCALE GENOMIC DNA]</scope>
    <source>
        <strain evidence="14 15">DSM 25134</strain>
    </source>
</reference>
<dbReference type="NCBIfam" id="NF008758">
    <property type="entry name" value="PRK11789.1"/>
    <property type="match status" value="1"/>
</dbReference>
<accession>A0A318J6Y9</accession>
<organism evidence="14 15">
    <name type="scientific">Aquitalea magnusonii</name>
    <dbReference type="NCBI Taxonomy" id="332411"/>
    <lineage>
        <taxon>Bacteria</taxon>
        <taxon>Pseudomonadati</taxon>
        <taxon>Pseudomonadota</taxon>
        <taxon>Betaproteobacteria</taxon>
        <taxon>Neisseriales</taxon>
        <taxon>Chromobacteriaceae</taxon>
        <taxon>Aquitalea</taxon>
    </lineage>
</organism>
<dbReference type="GO" id="GO:0009253">
    <property type="term" value="P:peptidoglycan catabolic process"/>
    <property type="evidence" value="ECO:0007669"/>
    <property type="project" value="InterPro"/>
</dbReference>
<comment type="catalytic activity">
    <reaction evidence="1">
        <text>Hydrolyzes the link between N-acetylmuramoyl residues and L-amino acid residues in certain cell-wall glycopeptides.</text>
        <dbReference type="EC" id="3.5.1.28"/>
    </reaction>
</comment>
<dbReference type="EC" id="3.5.1.28" evidence="5"/>
<evidence type="ECO:0000256" key="5">
    <source>
        <dbReference type="ARBA" id="ARBA00011901"/>
    </source>
</evidence>
<keyword evidence="6" id="KW-0963">Cytoplasm</keyword>
<protein>
    <recommendedName>
        <fullName evidence="11">1,6-anhydro-N-acetylmuramyl-L-alanine amidase AmpD</fullName>
        <ecNumber evidence="5">3.5.1.28</ecNumber>
    </recommendedName>
    <alternativeName>
        <fullName evidence="12">N-acetylmuramoyl-L-alanine amidase</fullName>
    </alternativeName>
</protein>
<dbReference type="GO" id="GO:0009254">
    <property type="term" value="P:peptidoglycan turnover"/>
    <property type="evidence" value="ECO:0007669"/>
    <property type="project" value="TreeGrafter"/>
</dbReference>
<dbReference type="PANTHER" id="PTHR30417">
    <property type="entry name" value="N-ACETYLMURAMOYL-L-ALANINE AMIDASE AMID"/>
    <property type="match status" value="1"/>
</dbReference>
<sequence length="339" mass="38174">MDIPFEIRPIRLDDPQLAAAALRIQLLAHQVECAWLDYPQLPLMWPDLAAVMACRDRVLGAFEGNVLRGVLVASQRQQGGWHIERTVVDPACFGDGWGYRLLNHLLADADEVSVDTAEVNAAAVALYHKAGFVLEQRWKVPDGLVLWRMVYQAGRVQPVLHLDANGWVREARQIPSPNCDAREGGAAELLVIHNISLPPYRYGGQAVSQLFTNTLDPAEDPFFTSIQHLRVSAHFFIRRSGQLLQFVSVHQRAWHAGVSSWRGRERCNDFSVGIELEGCDFEPFADAQYQMLLALLRELRSQLPLRGMTGHEDIAPGRKTDPGPYFDWARVRREIDLPA</sequence>
<dbReference type="InterPro" id="IPR000182">
    <property type="entry name" value="GNAT_dom"/>
</dbReference>
<dbReference type="InterPro" id="IPR036505">
    <property type="entry name" value="Amidase/PGRP_sf"/>
</dbReference>
<proteinExistence type="inferred from homology"/>
<name>A0A318J6Y9_9NEIS</name>
<evidence type="ECO:0000313" key="14">
    <source>
        <dbReference type="EMBL" id="PXX43612.1"/>
    </source>
</evidence>
<keyword evidence="10" id="KW-0961">Cell wall biogenesis/degradation</keyword>
<dbReference type="GO" id="GO:0008745">
    <property type="term" value="F:N-acetylmuramoyl-L-alanine amidase activity"/>
    <property type="evidence" value="ECO:0007669"/>
    <property type="project" value="UniProtKB-EC"/>
</dbReference>
<dbReference type="PANTHER" id="PTHR30417:SF4">
    <property type="entry name" value="1,6-ANHYDRO-N-ACETYLMURAMYL-L-ALANINE AMIDASE AMPD"/>
    <property type="match status" value="1"/>
</dbReference>
<evidence type="ECO:0000256" key="6">
    <source>
        <dbReference type="ARBA" id="ARBA00022490"/>
    </source>
</evidence>
<comment type="similarity">
    <text evidence="4">Belongs to the N-acetylmuramoyl-L-alanine amidase 2 family.</text>
</comment>
<gene>
    <name evidence="14" type="ORF">DFR38_11448</name>
</gene>
<evidence type="ECO:0000256" key="2">
    <source>
        <dbReference type="ARBA" id="ARBA00001947"/>
    </source>
</evidence>
<dbReference type="Proteomes" id="UP000248395">
    <property type="component" value="Unassembled WGS sequence"/>
</dbReference>
<dbReference type="GO" id="GO:0016747">
    <property type="term" value="F:acyltransferase activity, transferring groups other than amino-acyl groups"/>
    <property type="evidence" value="ECO:0007669"/>
    <property type="project" value="InterPro"/>
</dbReference>
<dbReference type="SMART" id="SM00644">
    <property type="entry name" value="Ami_2"/>
    <property type="match status" value="1"/>
</dbReference>
<dbReference type="InterPro" id="IPR051206">
    <property type="entry name" value="NAMLAA_amidase_2"/>
</dbReference>
<dbReference type="Gene3D" id="3.40.630.30">
    <property type="match status" value="1"/>
</dbReference>
<dbReference type="Gene3D" id="3.40.80.10">
    <property type="entry name" value="Peptidoglycan recognition protein-like"/>
    <property type="match status" value="1"/>
</dbReference>
<keyword evidence="8" id="KW-0378">Hydrolase</keyword>
<dbReference type="AlphaFoldDB" id="A0A318J6Y9"/>
<feature type="domain" description="N-acetyltransferase" evidence="13">
    <location>
        <begin position="5"/>
        <end position="151"/>
    </location>
</feature>
<evidence type="ECO:0000259" key="13">
    <source>
        <dbReference type="PROSITE" id="PS51186"/>
    </source>
</evidence>
<evidence type="ECO:0000256" key="11">
    <source>
        <dbReference type="ARBA" id="ARBA00039257"/>
    </source>
</evidence>
<evidence type="ECO:0000256" key="1">
    <source>
        <dbReference type="ARBA" id="ARBA00001561"/>
    </source>
</evidence>
<keyword evidence="9" id="KW-0862">Zinc</keyword>
<dbReference type="GO" id="GO:0005737">
    <property type="term" value="C:cytoplasm"/>
    <property type="evidence" value="ECO:0007669"/>
    <property type="project" value="UniProtKB-SubCell"/>
</dbReference>
<comment type="caution">
    <text evidence="14">The sequence shown here is derived from an EMBL/GenBank/DDBJ whole genome shotgun (WGS) entry which is preliminary data.</text>
</comment>
<evidence type="ECO:0000256" key="3">
    <source>
        <dbReference type="ARBA" id="ARBA00004496"/>
    </source>
</evidence>
<dbReference type="GO" id="GO:0071555">
    <property type="term" value="P:cell wall organization"/>
    <property type="evidence" value="ECO:0007669"/>
    <property type="project" value="UniProtKB-KW"/>
</dbReference>
<keyword evidence="7" id="KW-0479">Metal-binding</keyword>
<evidence type="ECO:0000313" key="15">
    <source>
        <dbReference type="Proteomes" id="UP000248395"/>
    </source>
</evidence>
<dbReference type="SUPFAM" id="SSF55729">
    <property type="entry name" value="Acyl-CoA N-acyltransferases (Nat)"/>
    <property type="match status" value="1"/>
</dbReference>
<evidence type="ECO:0000256" key="4">
    <source>
        <dbReference type="ARBA" id="ARBA00007553"/>
    </source>
</evidence>
<dbReference type="CDD" id="cd06583">
    <property type="entry name" value="PGRP"/>
    <property type="match status" value="1"/>
</dbReference>
<dbReference type="InterPro" id="IPR016181">
    <property type="entry name" value="Acyl_CoA_acyltransferase"/>
</dbReference>
<evidence type="ECO:0000256" key="12">
    <source>
        <dbReference type="ARBA" id="ARBA00042615"/>
    </source>
</evidence>
<evidence type="ECO:0000256" key="10">
    <source>
        <dbReference type="ARBA" id="ARBA00023316"/>
    </source>
</evidence>
<evidence type="ECO:0000256" key="8">
    <source>
        <dbReference type="ARBA" id="ARBA00022801"/>
    </source>
</evidence>
<dbReference type="EMBL" id="QJKC01000014">
    <property type="protein sequence ID" value="PXX43612.1"/>
    <property type="molecule type" value="Genomic_DNA"/>
</dbReference>
<dbReference type="PROSITE" id="PS51186">
    <property type="entry name" value="GNAT"/>
    <property type="match status" value="1"/>
</dbReference>
<dbReference type="Pfam" id="PF00583">
    <property type="entry name" value="Acetyltransf_1"/>
    <property type="match status" value="1"/>
</dbReference>
<dbReference type="SUPFAM" id="SSF55846">
    <property type="entry name" value="N-acetylmuramoyl-L-alanine amidase-like"/>
    <property type="match status" value="1"/>
</dbReference>